<sequence length="236" mass="25751">MSDFPRAILNYWHEAFDGPIVGTKGDFALTVVPTLNRKRPAMILEGQDGSVRAALTPELTEAIGAFSAGEITVAGLRERLAGAGIVLHSPDFLFYFPDDTMPAADRSRAPRQLTEGDRESFNAFQAEASEQDLEDAYVELDHWAAFGYFDGDRLVSAASAYPWENSQIADIGVLTLPDVRGKGYARAVVQAIIRFSKRQGYEPQYRCQLDNHASVALAKACGLTLFGRWTVASGAS</sequence>
<feature type="domain" description="N-acetyltransferase" evidence="1">
    <location>
        <begin position="108"/>
        <end position="236"/>
    </location>
</feature>
<organism evidence="2 3">
    <name type="scientific">Sphingomonas xinjiangensis</name>
    <dbReference type="NCBI Taxonomy" id="643568"/>
    <lineage>
        <taxon>Bacteria</taxon>
        <taxon>Pseudomonadati</taxon>
        <taxon>Pseudomonadota</taxon>
        <taxon>Alphaproteobacteria</taxon>
        <taxon>Sphingomonadales</taxon>
        <taxon>Sphingomonadaceae</taxon>
        <taxon>Sphingomonas</taxon>
    </lineage>
</organism>
<dbReference type="PROSITE" id="PS51186">
    <property type="entry name" value="GNAT"/>
    <property type="match status" value="1"/>
</dbReference>
<protein>
    <submittedName>
        <fullName evidence="2">RimJ/RimL family protein N-acetyltransferase</fullName>
    </submittedName>
</protein>
<comment type="caution">
    <text evidence="2">The sequence shown here is derived from an EMBL/GenBank/DDBJ whole genome shotgun (WGS) entry which is preliminary data.</text>
</comment>
<dbReference type="InterPro" id="IPR016181">
    <property type="entry name" value="Acyl_CoA_acyltransferase"/>
</dbReference>
<evidence type="ECO:0000313" key="3">
    <source>
        <dbReference type="Proteomes" id="UP000527143"/>
    </source>
</evidence>
<evidence type="ECO:0000259" key="1">
    <source>
        <dbReference type="PROSITE" id="PS51186"/>
    </source>
</evidence>
<name>A0A840YSB8_9SPHN</name>
<dbReference type="SUPFAM" id="SSF55729">
    <property type="entry name" value="Acyl-CoA N-acyltransferases (Nat)"/>
    <property type="match status" value="1"/>
</dbReference>
<dbReference type="EMBL" id="JACIJF010000020">
    <property type="protein sequence ID" value="MBB5712564.1"/>
    <property type="molecule type" value="Genomic_DNA"/>
</dbReference>
<dbReference type="Pfam" id="PF12746">
    <property type="entry name" value="GNAT_acetyltran"/>
    <property type="match status" value="1"/>
</dbReference>
<keyword evidence="2" id="KW-0808">Transferase</keyword>
<dbReference type="AlphaFoldDB" id="A0A840YSB8"/>
<accession>A0A840YSB8</accession>
<dbReference type="RefSeq" id="WP_184091205.1">
    <property type="nucleotide sequence ID" value="NZ_JACIJF010000020.1"/>
</dbReference>
<dbReference type="InterPro" id="IPR000182">
    <property type="entry name" value="GNAT_dom"/>
</dbReference>
<dbReference type="Gene3D" id="3.40.630.30">
    <property type="match status" value="1"/>
</dbReference>
<gene>
    <name evidence="2" type="ORF">FHT02_003824</name>
</gene>
<dbReference type="Proteomes" id="UP000527143">
    <property type="component" value="Unassembled WGS sequence"/>
</dbReference>
<reference evidence="2 3" key="1">
    <citation type="submission" date="2020-08" db="EMBL/GenBank/DDBJ databases">
        <title>Genomic Encyclopedia of Type Strains, Phase IV (KMG-IV): sequencing the most valuable type-strain genomes for metagenomic binning, comparative biology and taxonomic classification.</title>
        <authorList>
            <person name="Goeker M."/>
        </authorList>
    </citation>
    <scope>NUCLEOTIDE SEQUENCE [LARGE SCALE GENOMIC DNA]</scope>
    <source>
        <strain evidence="2 3">DSM 26736</strain>
    </source>
</reference>
<dbReference type="InterPro" id="IPR027365">
    <property type="entry name" value="GNAT_acetyltra_YdfB-like"/>
</dbReference>
<evidence type="ECO:0000313" key="2">
    <source>
        <dbReference type="EMBL" id="MBB5712564.1"/>
    </source>
</evidence>
<dbReference type="CDD" id="cd04301">
    <property type="entry name" value="NAT_SF"/>
    <property type="match status" value="1"/>
</dbReference>
<proteinExistence type="predicted"/>
<dbReference type="GO" id="GO:0016747">
    <property type="term" value="F:acyltransferase activity, transferring groups other than amino-acyl groups"/>
    <property type="evidence" value="ECO:0007669"/>
    <property type="project" value="InterPro"/>
</dbReference>
<keyword evidence="3" id="KW-1185">Reference proteome</keyword>